<gene>
    <name evidence="9" type="primary">Slc23a1</name>
    <name evidence="9" type="ORF">c0_g1_i1</name>
</gene>
<dbReference type="GO" id="GO:0022857">
    <property type="term" value="F:transmembrane transporter activity"/>
    <property type="evidence" value="ECO:0007669"/>
    <property type="project" value="InterPro"/>
</dbReference>
<dbReference type="GO" id="GO:0005886">
    <property type="term" value="C:plasma membrane"/>
    <property type="evidence" value="ECO:0007669"/>
    <property type="project" value="UniProtKB-ARBA"/>
</dbReference>
<dbReference type="EMBL" id="GDHF01019051">
    <property type="protein sequence ID" value="JAI33263.1"/>
    <property type="molecule type" value="Transcribed_RNA"/>
</dbReference>
<feature type="region of interest" description="Disordered" evidence="7">
    <location>
        <begin position="1"/>
        <end position="29"/>
    </location>
</feature>
<organism evidence="9">
    <name type="scientific">Bactrocera latifrons</name>
    <name type="common">Malaysian fruit fly</name>
    <name type="synonym">Chaetodacus latifrons</name>
    <dbReference type="NCBI Taxonomy" id="174628"/>
    <lineage>
        <taxon>Eukaryota</taxon>
        <taxon>Metazoa</taxon>
        <taxon>Ecdysozoa</taxon>
        <taxon>Arthropoda</taxon>
        <taxon>Hexapoda</taxon>
        <taxon>Insecta</taxon>
        <taxon>Pterygota</taxon>
        <taxon>Neoptera</taxon>
        <taxon>Endopterygota</taxon>
        <taxon>Diptera</taxon>
        <taxon>Brachycera</taxon>
        <taxon>Muscomorpha</taxon>
        <taxon>Tephritoidea</taxon>
        <taxon>Tephritidae</taxon>
        <taxon>Bactrocera</taxon>
        <taxon>Bactrocera</taxon>
    </lineage>
</organism>
<evidence type="ECO:0000256" key="5">
    <source>
        <dbReference type="ARBA" id="ARBA00022989"/>
    </source>
</evidence>
<dbReference type="OrthoDB" id="1641903at2759"/>
<feature type="transmembrane region" description="Helical" evidence="8">
    <location>
        <begin position="86"/>
        <end position="105"/>
    </location>
</feature>
<dbReference type="PROSITE" id="PS01116">
    <property type="entry name" value="XANTH_URACIL_PERMASE"/>
    <property type="match status" value="1"/>
</dbReference>
<feature type="transmembrane region" description="Helical" evidence="8">
    <location>
        <begin position="427"/>
        <end position="448"/>
    </location>
</feature>
<comment type="similarity">
    <text evidence="2">Belongs to the nucleobase:cation symporter-2 (NCS2) (TC 2.A.40) family.</text>
</comment>
<feature type="transmembrane region" description="Helical" evidence="8">
    <location>
        <begin position="400"/>
        <end position="421"/>
    </location>
</feature>
<keyword evidence="4 8" id="KW-0812">Transmembrane</keyword>
<dbReference type="InterPro" id="IPR006042">
    <property type="entry name" value="Xan_ur_permease"/>
</dbReference>
<evidence type="ECO:0000256" key="1">
    <source>
        <dbReference type="ARBA" id="ARBA00004141"/>
    </source>
</evidence>
<feature type="transmembrane region" description="Helical" evidence="8">
    <location>
        <begin position="455"/>
        <end position="474"/>
    </location>
</feature>
<evidence type="ECO:0000256" key="4">
    <source>
        <dbReference type="ARBA" id="ARBA00022692"/>
    </source>
</evidence>
<evidence type="ECO:0000256" key="6">
    <source>
        <dbReference type="ARBA" id="ARBA00023136"/>
    </source>
</evidence>
<accession>A0A0K8V395</accession>
<dbReference type="InterPro" id="IPR006043">
    <property type="entry name" value="NCS2"/>
</dbReference>
<feature type="transmembrane region" description="Helical" evidence="8">
    <location>
        <begin position="215"/>
        <end position="238"/>
    </location>
</feature>
<evidence type="ECO:0000256" key="7">
    <source>
        <dbReference type="SAM" id="MobiDB-lite"/>
    </source>
</evidence>
<comment type="subcellular location">
    <subcellularLocation>
        <location evidence="1">Membrane</location>
        <topology evidence="1">Multi-pass membrane protein</topology>
    </subcellularLocation>
</comment>
<keyword evidence="5 8" id="KW-1133">Transmembrane helix</keyword>
<dbReference type="Pfam" id="PF00860">
    <property type="entry name" value="Xan_ur_permease"/>
    <property type="match status" value="1"/>
</dbReference>
<dbReference type="PANTHER" id="PTHR11119">
    <property type="entry name" value="XANTHINE-URACIL / VITAMIN C PERMEASE FAMILY MEMBER"/>
    <property type="match status" value="1"/>
</dbReference>
<feature type="transmembrane region" description="Helical" evidence="8">
    <location>
        <begin position="46"/>
        <end position="74"/>
    </location>
</feature>
<keyword evidence="6 8" id="KW-0472">Membrane</keyword>
<sequence>MELTNVKVDGDLSQPPISNGPPANNPADKEKTQPKLLYAINENPPWYLSIFLALQHYLTMIGAIVSIPFILTPALCMSDEDPDRGVIISTMIFVTGIVTLLQATWGVRLPIVQGGTISFLVPTLAILALPQWKCPSVEEIDALDEEDRVELWQIRMRELSGAIAVSALVQVVLGYTGLVGKILRFVTPLTIVPTVSLVGLTLFEHAADTASRHWGIAVGTTAMLTLFSQIMANVSVPFPAYRKGHGIEMRNFQLFRMFPVLMTIAIMWGLCGILTVTNVFEEGHPSRTDVRLKVLTNAKWFYVPYPFQFGLPSVTLSGVLGMLAGVLACTVESLSYYPTVSQMSGAHSPPLHAINRGIGTEGLGTVLAGIWGAGNGTNTFGENVGAIGVTKVGSRRVIQWASLIMIVQGVIGKFGAVFIMIPDSVVGGIFCVMFGMIIAFGLSTLQYVDLRSARNLYIIGLSIFFPMVLCKWMQEHPGAINTGNETVDSTLSVLLGTTILVGGLLGCFLDNIIPGTAEERGLIEWANEMPLGDANINDGTATDYDFPWGMETLRKWKWTYYVPFLPTYKLQKNKLKLRFYVNNCTVSV</sequence>
<evidence type="ECO:0000256" key="3">
    <source>
        <dbReference type="ARBA" id="ARBA00022448"/>
    </source>
</evidence>
<keyword evidence="3" id="KW-0813">Transport</keyword>
<name>A0A0K8V395_BACLA</name>
<protein>
    <submittedName>
        <fullName evidence="9">Solute carrier family 23 member 1</fullName>
    </submittedName>
</protein>
<evidence type="ECO:0000256" key="2">
    <source>
        <dbReference type="ARBA" id="ARBA00008821"/>
    </source>
</evidence>
<reference evidence="9" key="1">
    <citation type="submission" date="2015-06" db="EMBL/GenBank/DDBJ databases">
        <authorList>
            <person name="Hoefler B.C."/>
            <person name="Straight P.D."/>
        </authorList>
    </citation>
    <scope>NUCLEOTIDE SEQUENCE</scope>
</reference>
<feature type="transmembrane region" description="Helical" evidence="8">
    <location>
        <begin position="494"/>
        <end position="513"/>
    </location>
</feature>
<dbReference type="AlphaFoldDB" id="A0A0K8V395"/>
<feature type="transmembrane region" description="Helical" evidence="8">
    <location>
        <begin position="258"/>
        <end position="280"/>
    </location>
</feature>
<evidence type="ECO:0000313" key="9">
    <source>
        <dbReference type="EMBL" id="JAI33263.1"/>
    </source>
</evidence>
<feature type="transmembrane region" description="Helical" evidence="8">
    <location>
        <begin position="185"/>
        <end position="203"/>
    </location>
</feature>
<proteinExistence type="inferred from homology"/>
<evidence type="ECO:0000256" key="8">
    <source>
        <dbReference type="SAM" id="Phobius"/>
    </source>
</evidence>